<organism evidence="1 2">
    <name type="scientific">Frankia alni (strain DSM 45986 / CECT 9034 / ACN14a)</name>
    <dbReference type="NCBI Taxonomy" id="326424"/>
    <lineage>
        <taxon>Bacteria</taxon>
        <taxon>Bacillati</taxon>
        <taxon>Actinomycetota</taxon>
        <taxon>Actinomycetes</taxon>
        <taxon>Frankiales</taxon>
        <taxon>Frankiaceae</taxon>
        <taxon>Frankia</taxon>
    </lineage>
</organism>
<keyword evidence="2" id="KW-1185">Reference proteome</keyword>
<dbReference type="HOGENOM" id="CLU_2861223_0_0_11"/>
<gene>
    <name evidence="1" type="ordered locus">FRAAL5537</name>
</gene>
<name>Q0REE0_FRAAA</name>
<dbReference type="EMBL" id="CT573213">
    <property type="protein sequence ID" value="CAJ64170.1"/>
    <property type="molecule type" value="Genomic_DNA"/>
</dbReference>
<sequence length="64" mass="6067">MGGGAPVGIWVAGIGSVVDTGDPVGPVPARGAPPSGDAGVGGVVMVGLYPTDRSISPLSGGHTW</sequence>
<reference evidence="1 2" key="1">
    <citation type="journal article" date="2007" name="Genome Res.">
        <title>Genome characteristics of facultatively symbiotic Frankia sp. strains reflect host range and host plant biogeography.</title>
        <authorList>
            <person name="Normand P."/>
            <person name="Lapierre P."/>
            <person name="Tisa L.S."/>
            <person name="Gogarten J.P."/>
            <person name="Alloisio N."/>
            <person name="Bagnarol E."/>
            <person name="Bassi C.A."/>
            <person name="Berry A.M."/>
            <person name="Bickhart D.M."/>
            <person name="Choisne N."/>
            <person name="Couloux A."/>
            <person name="Cournoyer B."/>
            <person name="Cruveiller S."/>
            <person name="Daubin V."/>
            <person name="Demange N."/>
            <person name="Francino M.P."/>
            <person name="Goltsman E."/>
            <person name="Huang Y."/>
            <person name="Kopp O.R."/>
            <person name="Labarre L."/>
            <person name="Lapidus A."/>
            <person name="Lavire C."/>
            <person name="Marechal J."/>
            <person name="Martinez M."/>
            <person name="Mastronunzio J.E."/>
            <person name="Mullin B.C."/>
            <person name="Niemann J."/>
            <person name="Pujic P."/>
            <person name="Rawnsley T."/>
            <person name="Rouy Z."/>
            <person name="Schenowitz C."/>
            <person name="Sellstedt A."/>
            <person name="Tavares F."/>
            <person name="Tomkins J.P."/>
            <person name="Vallenet D."/>
            <person name="Valverde C."/>
            <person name="Wall L.G."/>
            <person name="Wang Y."/>
            <person name="Medigue C."/>
            <person name="Benson D.R."/>
        </authorList>
    </citation>
    <scope>NUCLEOTIDE SEQUENCE [LARGE SCALE GENOMIC DNA]</scope>
    <source>
        <strain evidence="2">DSM 45986 / CECT 9034 / ACN14a</strain>
    </source>
</reference>
<dbReference type="AlphaFoldDB" id="Q0REE0"/>
<dbReference type="STRING" id="326424.FRAAL5537"/>
<evidence type="ECO:0000313" key="2">
    <source>
        <dbReference type="Proteomes" id="UP000000657"/>
    </source>
</evidence>
<proteinExistence type="predicted"/>
<dbReference type="Proteomes" id="UP000000657">
    <property type="component" value="Chromosome"/>
</dbReference>
<evidence type="ECO:0000313" key="1">
    <source>
        <dbReference type="EMBL" id="CAJ64170.1"/>
    </source>
</evidence>
<accession>Q0REE0</accession>
<dbReference type="KEGG" id="fal:FRAAL5537"/>
<protein>
    <submittedName>
        <fullName evidence="1">Uncharacterized protein</fullName>
    </submittedName>
</protein>